<protein>
    <submittedName>
        <fullName evidence="1 3">Uncharacterized protein</fullName>
    </submittedName>
</protein>
<proteinExistence type="predicted"/>
<gene>
    <name evidence="1" type="ORF">BPAG_LOCUS4802</name>
</gene>
<reference evidence="1 2" key="2">
    <citation type="submission" date="2018-11" db="EMBL/GenBank/DDBJ databases">
        <authorList>
            <consortium name="Pathogen Informatics"/>
        </authorList>
    </citation>
    <scope>NUCLEOTIDE SEQUENCE [LARGE SCALE GENOMIC DNA]</scope>
</reference>
<dbReference type="EMBL" id="UZAD01002720">
    <property type="protein sequence ID" value="VDN85988.1"/>
    <property type="molecule type" value="Genomic_DNA"/>
</dbReference>
<organism evidence="3">
    <name type="scientific">Brugia pahangi</name>
    <name type="common">Filarial nematode worm</name>
    <dbReference type="NCBI Taxonomy" id="6280"/>
    <lineage>
        <taxon>Eukaryota</taxon>
        <taxon>Metazoa</taxon>
        <taxon>Ecdysozoa</taxon>
        <taxon>Nematoda</taxon>
        <taxon>Chromadorea</taxon>
        <taxon>Rhabditida</taxon>
        <taxon>Spirurina</taxon>
        <taxon>Spiruromorpha</taxon>
        <taxon>Filarioidea</taxon>
        <taxon>Onchocercidae</taxon>
        <taxon>Brugia</taxon>
    </lineage>
</organism>
<reference evidence="3" key="1">
    <citation type="submission" date="2017-02" db="UniProtKB">
        <authorList>
            <consortium name="WormBaseParasite"/>
        </authorList>
    </citation>
    <scope>IDENTIFICATION</scope>
</reference>
<evidence type="ECO:0000313" key="1">
    <source>
        <dbReference type="EMBL" id="VDN85988.1"/>
    </source>
</evidence>
<dbReference type="Proteomes" id="UP000278627">
    <property type="component" value="Unassembled WGS sequence"/>
</dbReference>
<evidence type="ECO:0000313" key="2">
    <source>
        <dbReference type="Proteomes" id="UP000278627"/>
    </source>
</evidence>
<accession>A0A0N4T9F1</accession>
<evidence type="ECO:0000313" key="3">
    <source>
        <dbReference type="WBParaSite" id="BPAG_0000483801-mRNA-1"/>
    </source>
</evidence>
<dbReference type="AlphaFoldDB" id="A0A0N4T9F1"/>
<dbReference type="WBParaSite" id="BPAG_0000483801-mRNA-1">
    <property type="protein sequence ID" value="BPAG_0000483801-mRNA-1"/>
    <property type="gene ID" value="BPAG_0000483801"/>
</dbReference>
<name>A0A0N4T9F1_BRUPA</name>
<sequence length="89" mass="10353">MKNKNSTLEVQTASQQDVIPKLENDLSNFHIATTSSMKGRGDVKKQTKLGIEVTKDENYCEWYVQVRFLLFFSYYISASLDERLTFILH</sequence>
<keyword evidence="2" id="KW-1185">Reference proteome</keyword>